<sequence length="456" mass="48306">MGERRTKRTVPETGLTSSPGFSLGIFGERKLPSSSHFAGGLMPFLHAHRRRVPAQNIDRSVMVGMGAESAMLTDKGRLAFAALTLHGSAFRTCLRGEGGGDLQKASPAFVELVGEDGFETEPTLVKDGAVEPAFLPNHAARLLDRSSCRGGHIADVQVFENYAAEAPADVECGLVLPVATDAGAAGGQSRATLKLPKSARRSFLSTRQCALSNTLSPLDSLEACRDGHPFTGRERERVRYAAVDADGRASIGRGKVLNFAGEAGVPAECVERDGNVFDRAAQRARVAEFHPADLGQPNSRPFGTDLLDLDFPPLKTERVIDALLPRGRIARTAPKEIAEGLVEVTQGLLLAGLCDGGDPVVFSAEPCQLSALGCIIEMPPSLAVVLPPPVATLLKGEIVDQSADASELAEQSLLFGAGRQLVAEATIDHSPILASLSESSTWRRATTYPHQEVGHV</sequence>
<protein>
    <submittedName>
        <fullName evidence="1">Uncharacterized protein</fullName>
    </submittedName>
</protein>
<evidence type="ECO:0000313" key="2">
    <source>
        <dbReference type="Proteomes" id="UP000190130"/>
    </source>
</evidence>
<reference evidence="1 2" key="1">
    <citation type="submission" date="2017-02" db="EMBL/GenBank/DDBJ databases">
        <authorList>
            <person name="Peterson S.W."/>
        </authorList>
    </citation>
    <scope>NUCLEOTIDE SEQUENCE [LARGE SCALE GENOMIC DNA]</scope>
    <source>
        <strain evidence="1 2">DSM 9653</strain>
    </source>
</reference>
<accession>A0A1T5FK47</accession>
<proteinExistence type="predicted"/>
<evidence type="ECO:0000313" key="1">
    <source>
        <dbReference type="EMBL" id="SKB96584.1"/>
    </source>
</evidence>
<gene>
    <name evidence="1" type="ORF">SAMN05660750_03293</name>
</gene>
<name>A0A1T5FK47_9HYPH</name>
<dbReference type="AlphaFoldDB" id="A0A1T5FK47"/>
<dbReference type="EMBL" id="FUYX01000009">
    <property type="protein sequence ID" value="SKB96584.1"/>
    <property type="molecule type" value="Genomic_DNA"/>
</dbReference>
<dbReference type="Proteomes" id="UP000190130">
    <property type="component" value="Unassembled WGS sequence"/>
</dbReference>
<organism evidence="1 2">
    <name type="scientific">Bosea thiooxidans</name>
    <dbReference type="NCBI Taxonomy" id="53254"/>
    <lineage>
        <taxon>Bacteria</taxon>
        <taxon>Pseudomonadati</taxon>
        <taxon>Pseudomonadota</taxon>
        <taxon>Alphaproteobacteria</taxon>
        <taxon>Hyphomicrobiales</taxon>
        <taxon>Boseaceae</taxon>
        <taxon>Bosea</taxon>
    </lineage>
</organism>